<gene>
    <name evidence="1" type="ORF">METZ01_LOCUS246428</name>
</gene>
<evidence type="ECO:0000313" key="1">
    <source>
        <dbReference type="EMBL" id="SVB93574.1"/>
    </source>
</evidence>
<protein>
    <recommendedName>
        <fullName evidence="2">Malonyl-CoA:ACP transacylase (MAT) domain-containing protein</fullName>
    </recommendedName>
</protein>
<accession>A0A382I1L8</accession>
<dbReference type="AlphaFoldDB" id="A0A382I1L8"/>
<proteinExistence type="predicted"/>
<organism evidence="1">
    <name type="scientific">marine metagenome</name>
    <dbReference type="NCBI Taxonomy" id="408172"/>
    <lineage>
        <taxon>unclassified sequences</taxon>
        <taxon>metagenomes</taxon>
        <taxon>ecological metagenomes</taxon>
    </lineage>
</organism>
<dbReference type="Gene3D" id="3.40.366.10">
    <property type="entry name" value="Malonyl-Coenzyme A Acyl Carrier Protein, domain 2"/>
    <property type="match status" value="1"/>
</dbReference>
<dbReference type="EMBL" id="UINC01064682">
    <property type="protein sequence ID" value="SVB93574.1"/>
    <property type="molecule type" value="Genomic_DNA"/>
</dbReference>
<dbReference type="GO" id="GO:0016740">
    <property type="term" value="F:transferase activity"/>
    <property type="evidence" value="ECO:0007669"/>
    <property type="project" value="InterPro"/>
</dbReference>
<reference evidence="1" key="1">
    <citation type="submission" date="2018-05" db="EMBL/GenBank/DDBJ databases">
        <authorList>
            <person name="Lanie J.A."/>
            <person name="Ng W.-L."/>
            <person name="Kazmierczak K.M."/>
            <person name="Andrzejewski T.M."/>
            <person name="Davidsen T.M."/>
            <person name="Wayne K.J."/>
            <person name="Tettelin H."/>
            <person name="Glass J.I."/>
            <person name="Rusch D."/>
            <person name="Podicherti R."/>
            <person name="Tsui H.-C.T."/>
            <person name="Winkler M.E."/>
        </authorList>
    </citation>
    <scope>NUCLEOTIDE SEQUENCE</scope>
</reference>
<name>A0A382I1L8_9ZZZZ</name>
<evidence type="ECO:0008006" key="2">
    <source>
        <dbReference type="Google" id="ProtNLM"/>
    </source>
</evidence>
<dbReference type="SUPFAM" id="SSF52151">
    <property type="entry name" value="FabD/lysophospholipase-like"/>
    <property type="match status" value="1"/>
</dbReference>
<dbReference type="InterPro" id="IPR016035">
    <property type="entry name" value="Acyl_Trfase/lysoPLipase"/>
</dbReference>
<dbReference type="InterPro" id="IPR001227">
    <property type="entry name" value="Ac_transferase_dom_sf"/>
</dbReference>
<feature type="non-terminal residue" evidence="1">
    <location>
        <position position="1"/>
    </location>
</feature>
<sequence>QLLLEQVTAPVRWTESILALAGMGVDRAIEAGPGSVLRGLGRRITRDIKISTAGTADEIEGFADSA</sequence>